<evidence type="ECO:0000256" key="3">
    <source>
        <dbReference type="ARBA" id="ARBA00029447"/>
    </source>
</evidence>
<proteinExistence type="inferred from homology"/>
<dbReference type="PANTHER" id="PTHR32089:SF120">
    <property type="entry name" value="METHYL-ACCEPTING CHEMOTAXIS PROTEIN TLPQ"/>
    <property type="match status" value="1"/>
</dbReference>
<dbReference type="SMART" id="SM01358">
    <property type="entry name" value="HBM"/>
    <property type="match status" value="1"/>
</dbReference>
<dbReference type="SUPFAM" id="SSF58104">
    <property type="entry name" value="Methyl-accepting chemotaxis protein (MCP) signaling domain"/>
    <property type="match status" value="1"/>
</dbReference>
<dbReference type="SMART" id="SM00304">
    <property type="entry name" value="HAMP"/>
    <property type="match status" value="1"/>
</dbReference>
<dbReference type="FunFam" id="1.10.287.950:FF:000001">
    <property type="entry name" value="Methyl-accepting chemotaxis sensory transducer"/>
    <property type="match status" value="1"/>
</dbReference>
<feature type="transmembrane region" description="Helical" evidence="5">
    <location>
        <begin position="293"/>
        <end position="317"/>
    </location>
</feature>
<dbReference type="Pfam" id="PF00015">
    <property type="entry name" value="MCPsignal"/>
    <property type="match status" value="1"/>
</dbReference>
<dbReference type="Proteomes" id="UP000240987">
    <property type="component" value="Unassembled WGS sequence"/>
</dbReference>
<organism evidence="8 9">
    <name type="scientific">Photobacterium frigidiphilum</name>
    <dbReference type="NCBI Taxonomy" id="264736"/>
    <lineage>
        <taxon>Bacteria</taxon>
        <taxon>Pseudomonadati</taxon>
        <taxon>Pseudomonadota</taxon>
        <taxon>Gammaproteobacteria</taxon>
        <taxon>Vibrionales</taxon>
        <taxon>Vibrionaceae</taxon>
        <taxon>Photobacterium</taxon>
    </lineage>
</organism>
<evidence type="ECO:0000256" key="2">
    <source>
        <dbReference type="ARBA" id="ARBA00023224"/>
    </source>
</evidence>
<accession>A0A2T3JCI3</accession>
<dbReference type="Gene3D" id="1.10.287.950">
    <property type="entry name" value="Methyl-accepting chemotaxis protein"/>
    <property type="match status" value="1"/>
</dbReference>
<dbReference type="GO" id="GO:0006935">
    <property type="term" value="P:chemotaxis"/>
    <property type="evidence" value="ECO:0007669"/>
    <property type="project" value="UniProtKB-ARBA"/>
</dbReference>
<dbReference type="InterPro" id="IPR003660">
    <property type="entry name" value="HAMP_dom"/>
</dbReference>
<keyword evidence="5" id="KW-0472">Membrane</keyword>
<evidence type="ECO:0000259" key="7">
    <source>
        <dbReference type="PROSITE" id="PS50885"/>
    </source>
</evidence>
<feature type="domain" description="Methyl-accepting transducer" evidence="6">
    <location>
        <begin position="374"/>
        <end position="610"/>
    </location>
</feature>
<dbReference type="RefSeq" id="WP_107243958.1">
    <property type="nucleotide sequence ID" value="NZ_PYMJ01000020.1"/>
</dbReference>
<keyword evidence="5" id="KW-1133">Transmembrane helix</keyword>
<sequence length="646" mass="71754">MHDSVAIDKTKHTKTRRLFSFLSVKTIKAKLYFITSILILGMLLYGTLETISFRKLDNLQFAMQEITRSSTNLLTLRRYEKDFLTRLDTQYIDRFNNEITNLNQRIKGIQSIVEQYQPEHGDDLRILLTELERYEIQFNVIADQSQIIGLTADEGLRGNITTFANSAEEQLLISGNDHLYRMLLTLRLNEKDFMLSMNTDHFTTFQNNIDSLIAAIKITDLSTKQQNKLIRSLNRYHLVFDELVEGYNVIGLTPNTGLYGDLRNIVHSVESQLFVIETDLLADINTIQKQEKLTLAIIGIATTLIMAALLITISFHISKRLASVNQVMRDIAEGNGDLTVRMNDHGHDELAQLSGSFDLFISRLQAIISNVSDISTKLSSISAQSESAVSHSLENAQQQQAESSSVATAVNELLATSNEIATNISDAALTAEKVKADAQESLKINQQAESSIKGLVSDISQSQVLIEKLAQESVSINSVVSVIRDITGQTNLLALNAAIEAARAGEHGRGFAVVANEVRELAEKTHSSTKEIEQTIEVLHSGIEQSVAIMQKSQSQTDSTVHQTEEAIDAMNRIVSSISDIFDKNLQIATASEQQAMVSAEIDRNITRISDLAIDTVTAVNQSSQSNREVSLMSEQLNKVVGQFKY</sequence>
<protein>
    <submittedName>
        <fullName evidence="8">Methyl-accepting chemotaxis protein</fullName>
    </submittedName>
</protein>
<evidence type="ECO:0000313" key="9">
    <source>
        <dbReference type="Proteomes" id="UP000240987"/>
    </source>
</evidence>
<evidence type="ECO:0000259" key="6">
    <source>
        <dbReference type="PROSITE" id="PS50111"/>
    </source>
</evidence>
<comment type="similarity">
    <text evidence="3">Belongs to the methyl-accepting chemotaxis (MCP) protein family.</text>
</comment>
<dbReference type="AlphaFoldDB" id="A0A2T3JCI3"/>
<dbReference type="InterPro" id="IPR004089">
    <property type="entry name" value="MCPsignal_dom"/>
</dbReference>
<evidence type="ECO:0000256" key="1">
    <source>
        <dbReference type="ARBA" id="ARBA00004370"/>
    </source>
</evidence>
<reference evidence="8 9" key="1">
    <citation type="submission" date="2018-01" db="EMBL/GenBank/DDBJ databases">
        <title>Whole genome sequencing of Histamine producing bacteria.</title>
        <authorList>
            <person name="Butler K."/>
        </authorList>
    </citation>
    <scope>NUCLEOTIDE SEQUENCE [LARGE SCALE GENOMIC DNA]</scope>
    <source>
        <strain evidence="8 9">JCM 12947</strain>
    </source>
</reference>
<dbReference type="SMART" id="SM00283">
    <property type="entry name" value="MA"/>
    <property type="match status" value="1"/>
</dbReference>
<dbReference type="CDD" id="cd06225">
    <property type="entry name" value="HAMP"/>
    <property type="match status" value="1"/>
</dbReference>
<dbReference type="OrthoDB" id="8724845at2"/>
<keyword evidence="9" id="KW-1185">Reference proteome</keyword>
<feature type="domain" description="HAMP" evidence="7">
    <location>
        <begin position="315"/>
        <end position="369"/>
    </location>
</feature>
<keyword evidence="5" id="KW-0812">Transmembrane</keyword>
<name>A0A2T3JCI3_9GAMM</name>
<dbReference type="EMBL" id="PYMJ01000020">
    <property type="protein sequence ID" value="PSU46595.1"/>
    <property type="molecule type" value="Genomic_DNA"/>
</dbReference>
<evidence type="ECO:0000256" key="4">
    <source>
        <dbReference type="PROSITE-ProRule" id="PRU00284"/>
    </source>
</evidence>
<keyword evidence="2 4" id="KW-0807">Transducer</keyword>
<dbReference type="Pfam" id="PF00672">
    <property type="entry name" value="HAMP"/>
    <property type="match status" value="1"/>
</dbReference>
<dbReference type="PANTHER" id="PTHR32089">
    <property type="entry name" value="METHYL-ACCEPTING CHEMOTAXIS PROTEIN MCPB"/>
    <property type="match status" value="1"/>
</dbReference>
<dbReference type="PROSITE" id="PS50885">
    <property type="entry name" value="HAMP"/>
    <property type="match status" value="1"/>
</dbReference>
<dbReference type="GO" id="GO:0016020">
    <property type="term" value="C:membrane"/>
    <property type="evidence" value="ECO:0007669"/>
    <property type="project" value="UniProtKB-SubCell"/>
</dbReference>
<evidence type="ECO:0000256" key="5">
    <source>
        <dbReference type="SAM" id="Phobius"/>
    </source>
</evidence>
<feature type="transmembrane region" description="Helical" evidence="5">
    <location>
        <begin position="31"/>
        <end position="48"/>
    </location>
</feature>
<evidence type="ECO:0000313" key="8">
    <source>
        <dbReference type="EMBL" id="PSU46595.1"/>
    </source>
</evidence>
<comment type="caution">
    <text evidence="8">The sequence shown here is derived from an EMBL/GenBank/DDBJ whole genome shotgun (WGS) entry which is preliminary data.</text>
</comment>
<dbReference type="PROSITE" id="PS50111">
    <property type="entry name" value="CHEMOTAXIS_TRANSDUC_2"/>
    <property type="match status" value="1"/>
</dbReference>
<dbReference type="GO" id="GO:0007165">
    <property type="term" value="P:signal transduction"/>
    <property type="evidence" value="ECO:0007669"/>
    <property type="project" value="UniProtKB-KW"/>
</dbReference>
<gene>
    <name evidence="8" type="ORF">C9J12_17945</name>
</gene>
<dbReference type="InterPro" id="IPR032255">
    <property type="entry name" value="HBM"/>
</dbReference>
<comment type="subcellular location">
    <subcellularLocation>
        <location evidence="1">Membrane</location>
    </subcellularLocation>
</comment>